<keyword evidence="5" id="KW-1185">Reference proteome</keyword>
<proteinExistence type="predicted"/>
<dbReference type="Pfam" id="PF03448">
    <property type="entry name" value="MgtE_N"/>
    <property type="match status" value="1"/>
</dbReference>
<evidence type="ECO:0000313" key="5">
    <source>
        <dbReference type="Proteomes" id="UP000269301"/>
    </source>
</evidence>
<evidence type="ECO:0000256" key="1">
    <source>
        <dbReference type="SAM" id="Coils"/>
    </source>
</evidence>
<name>A0A495ABW8_9BACI</name>
<dbReference type="InterPro" id="IPR006668">
    <property type="entry name" value="Mg_transptr_MgtE_intracell_dom"/>
</dbReference>
<feature type="coiled-coil region" evidence="1">
    <location>
        <begin position="71"/>
        <end position="123"/>
    </location>
</feature>
<comment type="caution">
    <text evidence="4">The sequence shown here is derived from an EMBL/GenBank/DDBJ whole genome shotgun (WGS) entry which is preliminary data.</text>
</comment>
<organism evidence="4 5">
    <name type="scientific">Oceanobacillus halophilus</name>
    <dbReference type="NCBI Taxonomy" id="930130"/>
    <lineage>
        <taxon>Bacteria</taxon>
        <taxon>Bacillati</taxon>
        <taxon>Bacillota</taxon>
        <taxon>Bacilli</taxon>
        <taxon>Bacillales</taxon>
        <taxon>Bacillaceae</taxon>
        <taxon>Oceanobacillus</taxon>
    </lineage>
</organism>
<accession>A0A495ABW8</accession>
<dbReference type="SUPFAM" id="SSF158791">
    <property type="entry name" value="MgtE N-terminal domain-like"/>
    <property type="match status" value="1"/>
</dbReference>
<dbReference type="EMBL" id="RBZP01000001">
    <property type="protein sequence ID" value="RKQ37486.1"/>
    <property type="molecule type" value="Genomic_DNA"/>
</dbReference>
<feature type="domain" description="Magnesium transporter MgtE intracellular" evidence="3">
    <location>
        <begin position="134"/>
        <end position="188"/>
    </location>
</feature>
<feature type="transmembrane region" description="Helical" evidence="2">
    <location>
        <begin position="15"/>
        <end position="37"/>
    </location>
</feature>
<protein>
    <recommendedName>
        <fullName evidence="3">Magnesium transporter MgtE intracellular domain-containing protein</fullName>
    </recommendedName>
</protein>
<keyword evidence="2" id="KW-1133">Transmembrane helix</keyword>
<dbReference type="RefSeq" id="WP_121202567.1">
    <property type="nucleotide sequence ID" value="NZ_RBZP01000001.1"/>
</dbReference>
<keyword evidence="1" id="KW-0175">Coiled coil</keyword>
<sequence>MTEKIKDRKKKSNPFLWFLFAIAIPMAIVVSLVMIILNVAGFDIVDWAAQKGKNIPVVANVLTDEGETVEVEDMERRLQETIETKNMEIDQLSQNVSELESVIRDLEQEILVLEQNEQSASEEESTEQHDLAKTIAKTYEEMDSEQAALILESMEDRTSVVSILNKLSNEVRGEILQEMNPETAADLTLRLLSTTD</sequence>
<evidence type="ECO:0000256" key="2">
    <source>
        <dbReference type="SAM" id="Phobius"/>
    </source>
</evidence>
<dbReference type="Proteomes" id="UP000269301">
    <property type="component" value="Unassembled WGS sequence"/>
</dbReference>
<keyword evidence="2" id="KW-0812">Transmembrane</keyword>
<dbReference type="OrthoDB" id="1724615at2"/>
<dbReference type="AlphaFoldDB" id="A0A495ABW8"/>
<keyword evidence="2" id="KW-0472">Membrane</keyword>
<evidence type="ECO:0000259" key="3">
    <source>
        <dbReference type="Pfam" id="PF03448"/>
    </source>
</evidence>
<reference evidence="4 5" key="1">
    <citation type="journal article" date="2016" name="Int. J. Syst. Evol. Microbiol.">
        <title>Oceanobacillus halophilus sp. nov., a novel moderately halophilic bacterium from a hypersaline lake.</title>
        <authorList>
            <person name="Amoozegar M.A."/>
            <person name="Bagheri M."/>
            <person name="Makhdoumi A."/>
            <person name="Nikou M.M."/>
            <person name="Fazeli S.A.S."/>
            <person name="Schumann P."/>
            <person name="Sproer C."/>
            <person name="Sanchez-Porro C."/>
            <person name="Ventosa A."/>
        </authorList>
    </citation>
    <scope>NUCLEOTIDE SEQUENCE [LARGE SCALE GENOMIC DNA]</scope>
    <source>
        <strain evidence="4 5">DSM 23996</strain>
    </source>
</reference>
<gene>
    <name evidence="4" type="ORF">D8M06_01380</name>
</gene>
<evidence type="ECO:0000313" key="4">
    <source>
        <dbReference type="EMBL" id="RKQ37486.1"/>
    </source>
</evidence>